<dbReference type="Pfam" id="PF00004">
    <property type="entry name" value="AAA"/>
    <property type="match status" value="1"/>
</dbReference>
<accession>A0A377J649</accession>
<dbReference type="Proteomes" id="UP000254841">
    <property type="component" value="Unassembled WGS sequence"/>
</dbReference>
<dbReference type="SUPFAM" id="SSF52540">
    <property type="entry name" value="P-loop containing nucleoside triphosphate hydrolases"/>
    <property type="match status" value="1"/>
</dbReference>
<dbReference type="GO" id="GO:0005524">
    <property type="term" value="F:ATP binding"/>
    <property type="evidence" value="ECO:0007669"/>
    <property type="project" value="UniProtKB-KW"/>
</dbReference>
<comment type="similarity">
    <text evidence="1">Belongs to the AAA ATPase family.</text>
</comment>
<sequence>MRYLKDFLSQKDFTKTLIYPYLKCTEQEAAILRYLVLAALDGESEERVLDILGAIFGKPTDVKKLRLDNLKDWGRQEYINKIERTEHLGAIKSLLDSGWINAVDFSFLRDREVGRDMALLELLPLEVSLSSSFLRLLEDGSVQQEVPANTPYTDHLEYLTDQFLRIGLLASLRHKKSAKIASQIRSVEERIQARLERSKSEIPAHKLLKDHHLNTKEEIIFFALLKEEYYGGDGYYRDMNNLIDLVSHNEYEKIQNRALLDEKSTLVEKGLLDYGEMLNPFGGIMRTFFIPEELLRKLINTPKKRRGNKQNLATELLEQDIFELLTPSASFDEVILPSATRATLESILQQVDSSVVARLKEWGIVDKHKGVQAKILFYGAAGTGKTLSAQAIAKALKKQILHFDCSKILSMYVGESEKNVRKIFDTYKDIAQKSKNPPILLLDEADQFLSTRIHSNSGAEKMHNQMQNIFLEQIERFSGVLIATTNLVESFDKAFSRRFDYKIEFKRPDFAMRVALWEKFLPKTAPYARGINAKALASTLASYDLSGAQIALVVKNTAYKIATQAKPIFKEEDFIQMIIREQKGDFDEQKSVGFNTH</sequence>
<dbReference type="PANTHER" id="PTHR23073">
    <property type="entry name" value="26S PROTEASOME REGULATORY SUBUNIT"/>
    <property type="match status" value="1"/>
</dbReference>
<dbReference type="CDD" id="cd19481">
    <property type="entry name" value="RecA-like_protease"/>
    <property type="match status" value="1"/>
</dbReference>
<keyword evidence="2" id="KW-0547">Nucleotide-binding</keyword>
<keyword evidence="3" id="KW-0067">ATP-binding</keyword>
<dbReference type="GO" id="GO:0016887">
    <property type="term" value="F:ATP hydrolysis activity"/>
    <property type="evidence" value="ECO:0007669"/>
    <property type="project" value="InterPro"/>
</dbReference>
<dbReference type="OrthoDB" id="9802352at2"/>
<evidence type="ECO:0000313" key="5">
    <source>
        <dbReference type="EMBL" id="STO97296.1"/>
    </source>
</evidence>
<evidence type="ECO:0000256" key="2">
    <source>
        <dbReference type="ARBA" id="ARBA00022741"/>
    </source>
</evidence>
<dbReference type="InterPro" id="IPR027417">
    <property type="entry name" value="P-loop_NTPase"/>
</dbReference>
<dbReference type="InterPro" id="IPR003959">
    <property type="entry name" value="ATPase_AAA_core"/>
</dbReference>
<feature type="domain" description="AAA+ ATPase" evidence="4">
    <location>
        <begin position="371"/>
        <end position="509"/>
    </location>
</feature>
<gene>
    <name evidence="5" type="primary">ftsH_2</name>
    <name evidence="5" type="ORF">NCTC12410_01121</name>
</gene>
<dbReference type="EMBL" id="UGHV01000001">
    <property type="protein sequence ID" value="STO97296.1"/>
    <property type="molecule type" value="Genomic_DNA"/>
</dbReference>
<dbReference type="AlphaFoldDB" id="A0A377J649"/>
<dbReference type="SMART" id="SM00382">
    <property type="entry name" value="AAA"/>
    <property type="match status" value="1"/>
</dbReference>
<organism evidence="5 6">
    <name type="scientific">Helicobacter canis</name>
    <dbReference type="NCBI Taxonomy" id="29419"/>
    <lineage>
        <taxon>Bacteria</taxon>
        <taxon>Pseudomonadati</taxon>
        <taxon>Campylobacterota</taxon>
        <taxon>Epsilonproteobacteria</taxon>
        <taxon>Campylobacterales</taxon>
        <taxon>Helicobacteraceae</taxon>
        <taxon>Helicobacter</taxon>
    </lineage>
</organism>
<dbReference type="InterPro" id="IPR050221">
    <property type="entry name" value="26S_Proteasome_ATPase"/>
</dbReference>
<reference evidence="5 6" key="1">
    <citation type="submission" date="2018-06" db="EMBL/GenBank/DDBJ databases">
        <authorList>
            <consortium name="Pathogen Informatics"/>
            <person name="Doyle S."/>
        </authorList>
    </citation>
    <scope>NUCLEOTIDE SEQUENCE [LARGE SCALE GENOMIC DNA]</scope>
    <source>
        <strain evidence="5 6">NCTC12410</strain>
    </source>
</reference>
<evidence type="ECO:0000256" key="3">
    <source>
        <dbReference type="ARBA" id="ARBA00022840"/>
    </source>
</evidence>
<evidence type="ECO:0000313" key="6">
    <source>
        <dbReference type="Proteomes" id="UP000254841"/>
    </source>
</evidence>
<keyword evidence="5" id="KW-0378">Hydrolase</keyword>
<evidence type="ECO:0000256" key="1">
    <source>
        <dbReference type="ARBA" id="ARBA00006914"/>
    </source>
</evidence>
<dbReference type="Gene3D" id="3.40.50.300">
    <property type="entry name" value="P-loop containing nucleotide triphosphate hydrolases"/>
    <property type="match status" value="1"/>
</dbReference>
<dbReference type="InterPro" id="IPR003593">
    <property type="entry name" value="AAA+_ATPase"/>
</dbReference>
<proteinExistence type="inferred from homology"/>
<dbReference type="EC" id="3.4.24.-" evidence="5"/>
<protein>
    <submittedName>
        <fullName evidence="5">ATPase</fullName>
        <ecNumber evidence="5">3.4.24.-</ecNumber>
    </submittedName>
</protein>
<evidence type="ECO:0000259" key="4">
    <source>
        <dbReference type="SMART" id="SM00382"/>
    </source>
</evidence>
<name>A0A377J649_9HELI</name>
<dbReference type="RefSeq" id="WP_115011541.1">
    <property type="nucleotide sequence ID" value="NZ_UGHV01000001.1"/>
</dbReference>